<reference evidence="6 7" key="1">
    <citation type="submission" date="2016-11" db="EMBL/GenBank/DDBJ databases">
        <title>Draft genome of Pseudomonas versuta A4R1.5.</title>
        <authorList>
            <person name="See-Too W.-S."/>
        </authorList>
    </citation>
    <scope>NUCLEOTIDE SEQUENCE [LARGE SCALE GENOMIC DNA]</scope>
    <source>
        <strain evidence="6 7">A4R1.5</strain>
    </source>
</reference>
<evidence type="ECO:0000313" key="7">
    <source>
        <dbReference type="Proteomes" id="UP000186677"/>
    </source>
</evidence>
<dbReference type="InterPro" id="IPR036188">
    <property type="entry name" value="FAD/NAD-bd_sf"/>
</dbReference>
<dbReference type="InterPro" id="IPR050315">
    <property type="entry name" value="FAD-oxidoreductase_2"/>
</dbReference>
<dbReference type="Pfam" id="PF00890">
    <property type="entry name" value="FAD_binding_2"/>
    <property type="match status" value="1"/>
</dbReference>
<dbReference type="Gene3D" id="3.90.700.10">
    <property type="entry name" value="Succinate dehydrogenase/fumarate reductase flavoprotein, catalytic domain"/>
    <property type="match status" value="1"/>
</dbReference>
<keyword evidence="3" id="KW-0274">FAD</keyword>
<name>A0ABX3E459_9PSED</name>
<evidence type="ECO:0000256" key="4">
    <source>
        <dbReference type="ARBA" id="ARBA00023002"/>
    </source>
</evidence>
<organism evidence="6 7">
    <name type="scientific">Pseudomonas versuta</name>
    <dbReference type="NCBI Taxonomy" id="1788301"/>
    <lineage>
        <taxon>Bacteria</taxon>
        <taxon>Pseudomonadati</taxon>
        <taxon>Pseudomonadota</taxon>
        <taxon>Gammaproteobacteria</taxon>
        <taxon>Pseudomonadales</taxon>
        <taxon>Pseudomonadaceae</taxon>
        <taxon>Pseudomonas</taxon>
    </lineage>
</organism>
<dbReference type="InterPro" id="IPR027477">
    <property type="entry name" value="Succ_DH/fumarate_Rdtase_cat_sf"/>
</dbReference>
<dbReference type="Proteomes" id="UP000186677">
    <property type="component" value="Unassembled WGS sequence"/>
</dbReference>
<dbReference type="Gene3D" id="3.50.50.60">
    <property type="entry name" value="FAD/NAD(P)-binding domain"/>
    <property type="match status" value="3"/>
</dbReference>
<dbReference type="SUPFAM" id="SSF56425">
    <property type="entry name" value="Succinate dehydrogenase/fumarate reductase flavoprotein, catalytic domain"/>
    <property type="match status" value="1"/>
</dbReference>
<sequence length="584" mass="63049">MNRPRTASITEILPPLHLDRLADRDWDQSCDVLVIGWGAAGACAALEARSQGAEVIVADRFTGGGASAKSGGVVYAGGGTRQQQDAGFSDTPQAMFDYLKHETRGVISDDTLRKFCDDSADNLRWLEGHGARYAHSMPAGGKTSYPADGYFLYYSGNELVPSHGGEQPPAPRGHRTVGKGQCGAVLYGHLKDACLRAAVQPLLQTAARRLVVDDTGRVVGAQLWRLPPGSREAREHARLAARAERWQNFAPGYCDRLRQKISQLERDHGQPILVRARRGVILSTGGFIFNRDLIREHAPKFRRNFKVGATGCDGSGLRLGQSVGAQSERLSRVSAWRFINPPFCWPKGIVVNAQGQRFCNEEVYGATLGQPLCEEQGGQAWLVLDARLRKQAIRQALFGGYWWFQSLPALALMLLKVRKGENPDRLAQVCGMQSGELSGSLQAYNAAARGEIADAFGKSESSRQVLDKGPFYACNISVDNPVFPLGALTLGGLTVDENNGAVLDDNGRRIAGLYSAGRTAIGVASHLYISGLSLADCVFSGRRAGRACTGIDRNADHFIADPLVSHQASAGAPIEQGSPHERTC</sequence>
<keyword evidence="4" id="KW-0560">Oxidoreductase</keyword>
<comment type="caution">
    <text evidence="6">The sequence shown here is derived from an EMBL/GenBank/DDBJ whole genome shotgun (WGS) entry which is preliminary data.</text>
</comment>
<evidence type="ECO:0000313" key="6">
    <source>
        <dbReference type="EMBL" id="OKA17548.1"/>
    </source>
</evidence>
<evidence type="ECO:0000259" key="5">
    <source>
        <dbReference type="Pfam" id="PF00890"/>
    </source>
</evidence>
<comment type="cofactor">
    <cofactor evidence="1">
        <name>FAD</name>
        <dbReference type="ChEBI" id="CHEBI:57692"/>
    </cofactor>
</comment>
<dbReference type="SUPFAM" id="SSF51905">
    <property type="entry name" value="FAD/NAD(P)-binding domain"/>
    <property type="match status" value="1"/>
</dbReference>
<dbReference type="PANTHER" id="PTHR43400">
    <property type="entry name" value="FUMARATE REDUCTASE"/>
    <property type="match status" value="1"/>
</dbReference>
<evidence type="ECO:0000256" key="1">
    <source>
        <dbReference type="ARBA" id="ARBA00001974"/>
    </source>
</evidence>
<dbReference type="NCBIfam" id="NF005511">
    <property type="entry name" value="PRK07121.1-4"/>
    <property type="match status" value="1"/>
</dbReference>
<evidence type="ECO:0000256" key="2">
    <source>
        <dbReference type="ARBA" id="ARBA00022630"/>
    </source>
</evidence>
<feature type="domain" description="FAD-dependent oxidoreductase 2 FAD-binding" evidence="5">
    <location>
        <begin position="31"/>
        <end position="522"/>
    </location>
</feature>
<gene>
    <name evidence="6" type="ORF">BOH73_22400</name>
</gene>
<accession>A0ABX3E459</accession>
<dbReference type="RefSeq" id="WP_060692163.1">
    <property type="nucleotide sequence ID" value="NZ_CP012676.1"/>
</dbReference>
<dbReference type="InterPro" id="IPR003953">
    <property type="entry name" value="FAD-dep_OxRdtase_2_FAD-bd"/>
</dbReference>
<keyword evidence="7" id="KW-1185">Reference proteome</keyword>
<protein>
    <submittedName>
        <fullName evidence="6">Delta 4, 5-alpha steroid dehydrogenase</fullName>
    </submittedName>
</protein>
<proteinExistence type="predicted"/>
<keyword evidence="2" id="KW-0285">Flavoprotein</keyword>
<dbReference type="PANTHER" id="PTHR43400:SF10">
    <property type="entry name" value="3-OXOSTEROID 1-DEHYDROGENASE"/>
    <property type="match status" value="1"/>
</dbReference>
<evidence type="ECO:0000256" key="3">
    <source>
        <dbReference type="ARBA" id="ARBA00022827"/>
    </source>
</evidence>
<dbReference type="EMBL" id="MPJC01000030">
    <property type="protein sequence ID" value="OKA17548.1"/>
    <property type="molecule type" value="Genomic_DNA"/>
</dbReference>